<dbReference type="InterPro" id="IPR029068">
    <property type="entry name" value="Glyas_Bleomycin-R_OHBP_Dase"/>
</dbReference>
<gene>
    <name evidence="4" type="ORF">DN53_09915</name>
</gene>
<dbReference type="AlphaFoldDB" id="A0A444VNC9"/>
<reference evidence="4 5" key="1">
    <citation type="submission" date="2014-04" db="EMBL/GenBank/DDBJ databases">
        <title>Whole genome of Muricauda olearia.</title>
        <authorList>
            <person name="Zhang X.-H."/>
            <person name="Tang K."/>
        </authorList>
    </citation>
    <scope>NUCLEOTIDE SEQUENCE [LARGE SCALE GENOMIC DNA]</scope>
    <source>
        <strain evidence="4 5">Th120</strain>
    </source>
</reference>
<dbReference type="InterPro" id="IPR011008">
    <property type="entry name" value="Dimeric_a/b-barrel"/>
</dbReference>
<evidence type="ECO:0000256" key="1">
    <source>
        <dbReference type="ARBA" id="ARBA00007689"/>
    </source>
</evidence>
<sequence length="289" mass="32350">MKTKVFLLFALFSSFLLTAQTPSDYTIVFTAQAKVNIHENKREAVNSFFGTALGRRIDAKADSDWVYFDGGGFVKFAYHSDENMVLDTTEFIKSMQLGLLVPSTEYEAVQSIIKDSDAPPMLPEVEKYQDHDHFYYFHAPGGQVFRIVNSATTLPKKGEVLFDAEKAEKYGADDYGMKKYVFAFLKRGPNRSLPKEEADALQMAHLQNIGRMAQEGKLVLAGPFFGNDDLRGIYIFNVSSLEEAKKLTETDPAIQAGSLIMDLKEWYGSAALMEVNQIGLTLAKKSIMD</sequence>
<keyword evidence="5" id="KW-1185">Reference proteome</keyword>
<evidence type="ECO:0000313" key="4">
    <source>
        <dbReference type="EMBL" id="RYC52190.1"/>
    </source>
</evidence>
<keyword evidence="2" id="KW-0732">Signal</keyword>
<dbReference type="SUPFAM" id="SSF54593">
    <property type="entry name" value="Glyoxalase/Bleomycin resistance protein/Dihydroxybiphenyl dioxygenase"/>
    <property type="match status" value="1"/>
</dbReference>
<dbReference type="SUPFAM" id="SSF54909">
    <property type="entry name" value="Dimeric alpha+beta barrel"/>
    <property type="match status" value="1"/>
</dbReference>
<feature type="chain" id="PRO_5019304926" description="YCII-related domain-containing protein" evidence="2">
    <location>
        <begin position="20"/>
        <end position="289"/>
    </location>
</feature>
<evidence type="ECO:0000313" key="5">
    <source>
        <dbReference type="Proteomes" id="UP000290261"/>
    </source>
</evidence>
<accession>A0A444VNC9</accession>
<comment type="caution">
    <text evidence="4">The sequence shown here is derived from an EMBL/GenBank/DDBJ whole genome shotgun (WGS) entry which is preliminary data.</text>
</comment>
<name>A0A444VNC9_9FLAO</name>
<evidence type="ECO:0000256" key="2">
    <source>
        <dbReference type="SAM" id="SignalP"/>
    </source>
</evidence>
<dbReference type="RefSeq" id="WP_242502090.1">
    <property type="nucleotide sequence ID" value="NZ_ML142908.1"/>
</dbReference>
<feature type="signal peptide" evidence="2">
    <location>
        <begin position="1"/>
        <end position="19"/>
    </location>
</feature>
<feature type="domain" description="YCII-related" evidence="3">
    <location>
        <begin position="189"/>
        <end position="266"/>
    </location>
</feature>
<proteinExistence type="inferred from homology"/>
<evidence type="ECO:0000259" key="3">
    <source>
        <dbReference type="Pfam" id="PF03795"/>
    </source>
</evidence>
<dbReference type="Proteomes" id="UP000290261">
    <property type="component" value="Unassembled WGS sequence"/>
</dbReference>
<dbReference type="EMBL" id="JJMP01000003">
    <property type="protein sequence ID" value="RYC52190.1"/>
    <property type="molecule type" value="Genomic_DNA"/>
</dbReference>
<organism evidence="4 5">
    <name type="scientific">Flagellimonas olearia</name>
    <dbReference type="NCBI Taxonomy" id="552546"/>
    <lineage>
        <taxon>Bacteria</taxon>
        <taxon>Pseudomonadati</taxon>
        <taxon>Bacteroidota</taxon>
        <taxon>Flavobacteriia</taxon>
        <taxon>Flavobacteriales</taxon>
        <taxon>Flavobacteriaceae</taxon>
        <taxon>Flagellimonas</taxon>
    </lineage>
</organism>
<dbReference type="Gene3D" id="3.30.70.1060">
    <property type="entry name" value="Dimeric alpha+beta barrel"/>
    <property type="match status" value="1"/>
</dbReference>
<protein>
    <recommendedName>
        <fullName evidence="3">YCII-related domain-containing protein</fullName>
    </recommendedName>
</protein>
<dbReference type="InterPro" id="IPR005545">
    <property type="entry name" value="YCII"/>
</dbReference>
<comment type="similarity">
    <text evidence="1">Belongs to the YciI family.</text>
</comment>
<dbReference type="Pfam" id="PF03795">
    <property type="entry name" value="YCII"/>
    <property type="match status" value="1"/>
</dbReference>